<keyword evidence="3" id="KW-0732">Signal</keyword>
<keyword evidence="2" id="KW-0812">Transmembrane</keyword>
<feature type="region of interest" description="Disordered" evidence="1">
    <location>
        <begin position="161"/>
        <end position="209"/>
    </location>
</feature>
<evidence type="ECO:0000256" key="2">
    <source>
        <dbReference type="SAM" id="Phobius"/>
    </source>
</evidence>
<evidence type="ECO:0000256" key="3">
    <source>
        <dbReference type="SAM" id="SignalP"/>
    </source>
</evidence>
<evidence type="ECO:0000313" key="5">
    <source>
        <dbReference type="Proteomes" id="UP000053599"/>
    </source>
</evidence>
<accession>A0A0D1YH76</accession>
<evidence type="ECO:0000256" key="1">
    <source>
        <dbReference type="SAM" id="MobiDB-lite"/>
    </source>
</evidence>
<dbReference type="OrthoDB" id="4158266at2759"/>
<dbReference type="HOGENOM" id="CLU_055859_5_0_1"/>
<dbReference type="Gene3D" id="1.20.5.510">
    <property type="entry name" value="Single helix bin"/>
    <property type="match status" value="1"/>
</dbReference>
<feature type="chain" id="PRO_5002251930" description="Mid2 domain-containing protein" evidence="3">
    <location>
        <begin position="20"/>
        <end position="323"/>
    </location>
</feature>
<keyword evidence="2" id="KW-0472">Membrane</keyword>
<proteinExistence type="predicted"/>
<feature type="compositionally biased region" description="Basic and acidic residues" evidence="1">
    <location>
        <begin position="302"/>
        <end position="317"/>
    </location>
</feature>
<organism evidence="4 5">
    <name type="scientific">Exophiala sideris</name>
    <dbReference type="NCBI Taxonomy" id="1016849"/>
    <lineage>
        <taxon>Eukaryota</taxon>
        <taxon>Fungi</taxon>
        <taxon>Dikarya</taxon>
        <taxon>Ascomycota</taxon>
        <taxon>Pezizomycotina</taxon>
        <taxon>Eurotiomycetes</taxon>
        <taxon>Chaetothyriomycetidae</taxon>
        <taxon>Chaetothyriales</taxon>
        <taxon>Herpotrichiellaceae</taxon>
        <taxon>Exophiala</taxon>
    </lineage>
</organism>
<sequence>MSQQHLLPLAFLLLSRAAATCYFPDGDISPYDTPCNPLANASVCCFTGQACLSNELCQADTDGVITYARGTCTDQSWKSPDCPNFCLDQQALGNSVFSCNITGFDEYCCNQGCSCDPSVPNEVVSFTGTPFTVTVIGATGTYPNPSSTVVSTSASTTLSSLPAETTSSSSVPAATSTTASASTGSSPPTAVATSSITSTPSASAKSSSNNVAIGAGVGVGVGVCLLLLGAGAFFLYRRRAKNRQKTSTSEEKQVEPATPKAASSKKPTNSELPSHAAATELELGSTKAGELSPSGHGYSELGTDRTHEVPAVRREDVSELPGQ</sequence>
<gene>
    <name evidence="4" type="ORF">PV11_07837</name>
</gene>
<feature type="region of interest" description="Disordered" evidence="1">
    <location>
        <begin position="242"/>
        <end position="323"/>
    </location>
</feature>
<feature type="transmembrane region" description="Helical" evidence="2">
    <location>
        <begin position="211"/>
        <end position="236"/>
    </location>
</feature>
<dbReference type="AlphaFoldDB" id="A0A0D1YH76"/>
<keyword evidence="2" id="KW-1133">Transmembrane helix</keyword>
<dbReference type="Proteomes" id="UP000053599">
    <property type="component" value="Unassembled WGS sequence"/>
</dbReference>
<protein>
    <recommendedName>
        <fullName evidence="6">Mid2 domain-containing protein</fullName>
    </recommendedName>
</protein>
<name>A0A0D1YH76_9EURO</name>
<evidence type="ECO:0000313" key="4">
    <source>
        <dbReference type="EMBL" id="KIV80329.1"/>
    </source>
</evidence>
<feature type="signal peptide" evidence="3">
    <location>
        <begin position="1"/>
        <end position="19"/>
    </location>
</feature>
<evidence type="ECO:0008006" key="6">
    <source>
        <dbReference type="Google" id="ProtNLM"/>
    </source>
</evidence>
<dbReference type="STRING" id="1016849.A0A0D1YH76"/>
<reference evidence="4 5" key="1">
    <citation type="submission" date="2015-01" db="EMBL/GenBank/DDBJ databases">
        <title>The Genome Sequence of Exophiala sideris CBS121828.</title>
        <authorList>
            <consortium name="The Broad Institute Genomics Platform"/>
            <person name="Cuomo C."/>
            <person name="de Hoog S."/>
            <person name="Gorbushina A."/>
            <person name="Stielow B."/>
            <person name="Teixiera M."/>
            <person name="Abouelleil A."/>
            <person name="Chapman S.B."/>
            <person name="Priest M."/>
            <person name="Young S.K."/>
            <person name="Wortman J."/>
            <person name="Nusbaum C."/>
            <person name="Birren B."/>
        </authorList>
    </citation>
    <scope>NUCLEOTIDE SEQUENCE [LARGE SCALE GENOMIC DNA]</scope>
    <source>
        <strain evidence="4 5">CBS 121828</strain>
    </source>
</reference>
<dbReference type="EMBL" id="KN846953">
    <property type="protein sequence ID" value="KIV80329.1"/>
    <property type="molecule type" value="Genomic_DNA"/>
</dbReference>